<feature type="coiled-coil region" evidence="1">
    <location>
        <begin position="1163"/>
        <end position="1225"/>
    </location>
</feature>
<feature type="coiled-coil region" evidence="1">
    <location>
        <begin position="1094"/>
        <end position="1128"/>
    </location>
</feature>
<dbReference type="PANTHER" id="PTHR34452">
    <property type="entry name" value="MYOSIN HEAVY CHAIN-RELATED PROTEIN"/>
    <property type="match status" value="1"/>
</dbReference>
<proteinExistence type="predicted"/>
<feature type="compositionally biased region" description="Basic and acidic residues" evidence="2">
    <location>
        <begin position="150"/>
        <end position="159"/>
    </location>
</feature>
<feature type="region of interest" description="Disordered" evidence="2">
    <location>
        <begin position="150"/>
        <end position="183"/>
    </location>
</feature>
<dbReference type="Pfam" id="PF10358">
    <property type="entry name" value="NT-C2"/>
    <property type="match status" value="1"/>
</dbReference>
<feature type="coiled-coil region" evidence="1">
    <location>
        <begin position="1584"/>
        <end position="1628"/>
    </location>
</feature>
<evidence type="ECO:0000313" key="4">
    <source>
        <dbReference type="EMBL" id="KAG6784241.1"/>
    </source>
</evidence>
<accession>A0A8X8ACA6</accession>
<gene>
    <name evidence="4" type="ORF">POTOM_009929</name>
</gene>
<name>A0A8X8ACA6_POPTO</name>
<dbReference type="Proteomes" id="UP000886885">
    <property type="component" value="Chromosome 2D"/>
</dbReference>
<keyword evidence="5" id="KW-1185">Reference proteome</keyword>
<keyword evidence="1" id="KW-0175">Coiled coil</keyword>
<feature type="coiled-coil region" evidence="1">
    <location>
        <begin position="1701"/>
        <end position="1801"/>
    </location>
</feature>
<reference evidence="4" key="1">
    <citation type="journal article" date="2020" name="bioRxiv">
        <title>Hybrid origin of Populus tomentosa Carr. identified through genome sequencing and phylogenomic analysis.</title>
        <authorList>
            <person name="An X."/>
            <person name="Gao K."/>
            <person name="Chen Z."/>
            <person name="Li J."/>
            <person name="Yang X."/>
            <person name="Yang X."/>
            <person name="Zhou J."/>
            <person name="Guo T."/>
            <person name="Zhao T."/>
            <person name="Huang S."/>
            <person name="Miao D."/>
            <person name="Khan W.U."/>
            <person name="Rao P."/>
            <person name="Ye M."/>
            <person name="Lei B."/>
            <person name="Liao W."/>
            <person name="Wang J."/>
            <person name="Ji L."/>
            <person name="Li Y."/>
            <person name="Guo B."/>
            <person name="Mustafa N.S."/>
            <person name="Li S."/>
            <person name="Yun Q."/>
            <person name="Keller S.R."/>
            <person name="Mao J."/>
            <person name="Zhang R."/>
            <person name="Strauss S.H."/>
        </authorList>
    </citation>
    <scope>NUCLEOTIDE SEQUENCE</scope>
    <source>
        <strain evidence="4">GM15</strain>
        <tissue evidence="4">Leaf</tissue>
    </source>
</reference>
<feature type="compositionally biased region" description="Low complexity" evidence="2">
    <location>
        <begin position="165"/>
        <end position="180"/>
    </location>
</feature>
<feature type="coiled-coil region" evidence="1">
    <location>
        <begin position="355"/>
        <end position="382"/>
    </location>
</feature>
<evidence type="ECO:0000259" key="3">
    <source>
        <dbReference type="PROSITE" id="PS51840"/>
    </source>
</evidence>
<dbReference type="PANTHER" id="PTHR34452:SF1">
    <property type="entry name" value="SPORULATION-SPECIFIC PROTEIN"/>
    <property type="match status" value="1"/>
</dbReference>
<feature type="coiled-coil region" evidence="1">
    <location>
        <begin position="1268"/>
        <end position="1316"/>
    </location>
</feature>
<feature type="region of interest" description="Disordered" evidence="2">
    <location>
        <begin position="216"/>
        <end position="245"/>
    </location>
</feature>
<dbReference type="OrthoDB" id="2018427at2759"/>
<evidence type="ECO:0000256" key="1">
    <source>
        <dbReference type="SAM" id="Coils"/>
    </source>
</evidence>
<dbReference type="PROSITE" id="PS51840">
    <property type="entry name" value="C2_NT"/>
    <property type="match status" value="1"/>
</dbReference>
<dbReference type="InterPro" id="IPR019448">
    <property type="entry name" value="NT-C2"/>
</dbReference>
<evidence type="ECO:0000313" key="5">
    <source>
        <dbReference type="Proteomes" id="UP000886885"/>
    </source>
</evidence>
<feature type="coiled-coil region" evidence="1">
    <location>
        <begin position="2064"/>
        <end position="2119"/>
    </location>
</feature>
<protein>
    <recommendedName>
        <fullName evidence="3">C2 NT-type domain-containing protein</fullName>
    </recommendedName>
</protein>
<feature type="compositionally biased region" description="Basic and acidic residues" evidence="2">
    <location>
        <begin position="233"/>
        <end position="245"/>
    </location>
</feature>
<sequence>MSRITKWELEKTKVKVVFRLQFHATQIPQSGWDKLFISFIPADSGKATGKTTKANVRNGTCKWADPIYETTRLLQDVKTKQYDEKLYKLVISMGSSRSSVLGEATINLADYADALKPSVVALPLHGSDSGTSLHVTVQLLTSKTGFREFEQQREHRERGLQTNQSSPNESSGGKVSSSEEINNDQIDKVNIRVRFKDKSKDLASLKQEVGSNEEYADSAVGFDGSSNTSESLYAEKHDTSSTHEIDRLKSTVSGDLDGLSLSQGPQLEKGDLSDHQFLAQGTNDWVHAWSSDYHADNDLAAAYEVNGRLKGSLEVAESSILVLRQEVSSLQGHADEIGYEAQKFAKQLASEIASGEEMTKEVSILKSECSKLKNELEQLKVSQLSPPFSSRNATEPRQDQRFQDLQLRWLNGLLPMEDKIKELKNKACLGYHESDFSFLRSDIEELLSVLQNLKQATGLPISSIHSVPSEGSSLKEIREMSVHKNGQFVSESGFDVDSYQPELGMLHCLNIPGLVSHETDSINTTNAMNGNIFELLRELDESKAERESLAKKMDQMECYYEALVQELEENQRQMLGELQNLRNEHATCLYTVSSTKAEMETMRLDLNDQLSRLVEDKRDLDSLNKELETRAVTAEAALRRARLNYSIAVDQLQRDLELLSVQVLSMFETNENLIRQAFVDSSQSGFEGNPVTTESQISDSREVHMGKLFQFQNQFVGTKKQQLGCDILLDDLKRSLHLQEGLYRKVEEEACEMHFANLYLDVLSKALQETLLEASDDIKCMKEKINELVRQLELSTESKGLLSQKLHSALDDVHALKENRATYIAKCNEMAQQNQVLETNLQNVTCKNHLLLQKIAEWESQVMHYRSYESMYEICAAEKTELACLLEKKTLENCGLQNEIFSLQEKLKTFRSEFDDLASVKEKLQDLVNFMESKLQNLLASYDKSINGMPSSESGYQDLESMDLTGVMMQLEELQHNSCNKILQLREEKKGLVHERDIARVSIAAAKSELALLKQKFECDTRNMVDKLDVSNALVQKLQLDIEGIAYKLKVSSEVEEKCAQQHNELFSDFDHLAAQLKELISKNRDLGHEILALDSVASELDKTKLTAAELMKENEALMASIQNKNEVSSRIAYELESLKGSFRSLHDENQSLMVSSQDKEESAQLASELSNLKDSIKTLHDENQVLMETIRNKTEEAANLASELNSLKENLRFLHDENRALIASSQDKEEVSSKLALELNSLKESLQSLHGEKQALMTSSRDKTEEASRLASELDTLKESLQSLCDENQGLMACLQDKTEESAKLTSELNSLRECPQSLQDEKQALMVSLQDKTESSAQLASDMISLRASLRSLNDELHDERSLREGLQSTVTDLTSQLNEKQCQLLQFDLHESELTHLKHLVSGLESEKSRVCQLFLQSEECLKNAHEEVSTLKSQLSEMHKSLIAADVQFIFAKTQYEGGVEVLLQKLNSSDGHFAHLQKKHIDMEIILNHCHASETQYIEENARLMTNVNSVQSELEASIAENRLLVETKRAELEGLKNNSQNVVLSYIEDKAQHSKEFEKLKCLLVTSEEEIDNLVFSKVELEVKFLVLEAKLDEQKAQIITLEGYYDELVMLQKHCNELNQRLSDQILKSEEFRNLSIHLKELKDKADAECIQAREKREPEGPPVAMQESLRIAFIREQCETRLQEQKQQLSISKKHSEEMLWKLQDAIDEIENRKKSEASHLKKNEELGMRILELEAELQSVLSDKREKVNAYDLMKAEMECSLISLECCKEEKQKLEAALEECNKERSKIAVELALMKELLENSKSQVDMQAEQNDGSCKGDCLSSDESVIRNSSDKNSIIDASSYERKRVHTVPLNGPTGDPNQKYLGRHISRNCEEAEHAFPASFDSADHSSTLMNGQPEQDVHVSCDVNGLKSTALINQDRLLHIDMKHLAIINDHFRAESLKSSMDHLSNQLERMKNENSLLLQDDNVCDQKFPGLQSEFMKLQKANEELGTMFPLFNEFSGCGNALERVLALEIELAEALQAKKRSSILFQSSFLKQHSDEEAIFKSFRDINELIKDMLELKGRYSTVETELKEMHDRYSQLSLQFAEVEGERQKLMMTLKNARHQRKPYA</sequence>
<dbReference type="EMBL" id="JAAWWB010000004">
    <property type="protein sequence ID" value="KAG6784241.1"/>
    <property type="molecule type" value="Genomic_DNA"/>
</dbReference>
<organism evidence="4 5">
    <name type="scientific">Populus tomentosa</name>
    <name type="common">Chinese white poplar</name>
    <dbReference type="NCBI Taxonomy" id="118781"/>
    <lineage>
        <taxon>Eukaryota</taxon>
        <taxon>Viridiplantae</taxon>
        <taxon>Streptophyta</taxon>
        <taxon>Embryophyta</taxon>
        <taxon>Tracheophyta</taxon>
        <taxon>Spermatophyta</taxon>
        <taxon>Magnoliopsida</taxon>
        <taxon>eudicotyledons</taxon>
        <taxon>Gunneridae</taxon>
        <taxon>Pentapetalae</taxon>
        <taxon>rosids</taxon>
        <taxon>fabids</taxon>
        <taxon>Malpighiales</taxon>
        <taxon>Salicaceae</taxon>
        <taxon>Saliceae</taxon>
        <taxon>Populus</taxon>
    </lineage>
</organism>
<comment type="caution">
    <text evidence="4">The sequence shown here is derived from an EMBL/GenBank/DDBJ whole genome shotgun (WGS) entry which is preliminary data.</text>
</comment>
<feature type="coiled-coil region" evidence="1">
    <location>
        <begin position="729"/>
        <end position="798"/>
    </location>
</feature>
<evidence type="ECO:0000256" key="2">
    <source>
        <dbReference type="SAM" id="MobiDB-lite"/>
    </source>
</evidence>
<feature type="domain" description="C2 NT-type" evidence="3">
    <location>
        <begin position="6"/>
        <end position="141"/>
    </location>
</feature>
<feature type="coiled-coil region" evidence="1">
    <location>
        <begin position="1950"/>
        <end position="1977"/>
    </location>
</feature>
<feature type="coiled-coil region" evidence="1">
    <location>
        <begin position="532"/>
        <end position="644"/>
    </location>
</feature>